<name>A0ABS8HNX7_9FIRM</name>
<dbReference type="PANTHER" id="PTHR43744:SF8">
    <property type="entry name" value="SN-GLYCEROL-3-PHOSPHATE TRANSPORT SYSTEM PERMEASE PROTEIN UGPE"/>
    <property type="match status" value="1"/>
</dbReference>
<dbReference type="Pfam" id="PF00528">
    <property type="entry name" value="BPD_transp_1"/>
    <property type="match status" value="1"/>
</dbReference>
<dbReference type="PROSITE" id="PS50928">
    <property type="entry name" value="ABC_TM1"/>
    <property type="match status" value="1"/>
</dbReference>
<accession>A0ABS8HNX7</accession>
<gene>
    <name evidence="9" type="ORF">LMF89_00545</name>
</gene>
<feature type="domain" description="ABC transmembrane type-1" evidence="8">
    <location>
        <begin position="70"/>
        <end position="260"/>
    </location>
</feature>
<evidence type="ECO:0000256" key="5">
    <source>
        <dbReference type="ARBA" id="ARBA00022989"/>
    </source>
</evidence>
<keyword evidence="4 7" id="KW-0812">Transmembrane</keyword>
<evidence type="ECO:0000313" key="9">
    <source>
        <dbReference type="EMBL" id="MCC5463847.1"/>
    </source>
</evidence>
<keyword evidence="10" id="KW-1185">Reference proteome</keyword>
<dbReference type="EMBL" id="JAJHJB010000001">
    <property type="protein sequence ID" value="MCC5463847.1"/>
    <property type="molecule type" value="Genomic_DNA"/>
</dbReference>
<dbReference type="Gene3D" id="1.10.3720.10">
    <property type="entry name" value="MetI-like"/>
    <property type="match status" value="1"/>
</dbReference>
<feature type="transmembrane region" description="Helical" evidence="7">
    <location>
        <begin position="180"/>
        <end position="202"/>
    </location>
</feature>
<feature type="transmembrane region" description="Helical" evidence="7">
    <location>
        <begin position="110"/>
        <end position="129"/>
    </location>
</feature>
<keyword evidence="6 7" id="KW-0472">Membrane</keyword>
<keyword evidence="3" id="KW-1003">Cell membrane</keyword>
<comment type="similarity">
    <text evidence="7">Belongs to the binding-protein-dependent transport system permease family.</text>
</comment>
<feature type="transmembrane region" description="Helical" evidence="7">
    <location>
        <begin position="9"/>
        <end position="30"/>
    </location>
</feature>
<feature type="transmembrane region" description="Helical" evidence="7">
    <location>
        <begin position="239"/>
        <end position="260"/>
    </location>
</feature>
<evidence type="ECO:0000256" key="1">
    <source>
        <dbReference type="ARBA" id="ARBA00004651"/>
    </source>
</evidence>
<comment type="subcellular location">
    <subcellularLocation>
        <location evidence="1 7">Cell membrane</location>
        <topology evidence="1 7">Multi-pass membrane protein</topology>
    </subcellularLocation>
</comment>
<sequence length="275" mass="31336">MKINSYRDWYWHILLLLAVVIQLWPLLFMLSTSFKTMDQIFLSTLNPLPAKPVIDNYLYVLKNLPLVQYIVNTLLIASSITLAKIITSILAGFAFVYYEFSHKEKLFNTLLLTFFIPITVVMMPNYLLISKLGLLNTPWGVILPQLADGMGIFLMRQSMRNIPKPLLEAGRLENASPWVILTRIILPLIKPSVIAMGIVFFINSWNDYFWPLLILHDKPTYTLPLALQMFISAEGGSEWGIAMAVAMLTALPPLLLYLTCQRFIMNTFMQSGVKG</sequence>
<evidence type="ECO:0000256" key="2">
    <source>
        <dbReference type="ARBA" id="ARBA00022448"/>
    </source>
</evidence>
<dbReference type="CDD" id="cd06261">
    <property type="entry name" value="TM_PBP2"/>
    <property type="match status" value="1"/>
</dbReference>
<protein>
    <submittedName>
        <fullName evidence="9">Carbohydrate ABC transporter permease</fullName>
    </submittedName>
</protein>
<keyword evidence="5 7" id="KW-1133">Transmembrane helix</keyword>
<proteinExistence type="inferred from homology"/>
<dbReference type="PANTHER" id="PTHR43744">
    <property type="entry name" value="ABC TRANSPORTER PERMEASE PROTEIN MG189-RELATED-RELATED"/>
    <property type="match status" value="1"/>
</dbReference>
<dbReference type="InterPro" id="IPR000515">
    <property type="entry name" value="MetI-like"/>
</dbReference>
<dbReference type="InterPro" id="IPR035906">
    <property type="entry name" value="MetI-like_sf"/>
</dbReference>
<evidence type="ECO:0000256" key="6">
    <source>
        <dbReference type="ARBA" id="ARBA00023136"/>
    </source>
</evidence>
<evidence type="ECO:0000256" key="3">
    <source>
        <dbReference type="ARBA" id="ARBA00022475"/>
    </source>
</evidence>
<dbReference type="Proteomes" id="UP001165492">
    <property type="component" value="Unassembled WGS sequence"/>
</dbReference>
<comment type="caution">
    <text evidence="9">The sequence shown here is derived from an EMBL/GenBank/DDBJ whole genome shotgun (WGS) entry which is preliminary data.</text>
</comment>
<evidence type="ECO:0000256" key="4">
    <source>
        <dbReference type="ARBA" id="ARBA00022692"/>
    </source>
</evidence>
<keyword evidence="2 7" id="KW-0813">Transport</keyword>
<reference evidence="9" key="1">
    <citation type="submission" date="2021-11" db="EMBL/GenBank/DDBJ databases">
        <title>Description of a new species Pelosinus isolated from the bottom sediments of Lake Baikal.</title>
        <authorList>
            <person name="Zakharyuk A."/>
        </authorList>
    </citation>
    <scope>NUCLEOTIDE SEQUENCE</scope>
    <source>
        <strain evidence="9">Bkl1</strain>
    </source>
</reference>
<evidence type="ECO:0000259" key="8">
    <source>
        <dbReference type="PROSITE" id="PS50928"/>
    </source>
</evidence>
<organism evidence="9 10">
    <name type="scientific">Pelosinus baikalensis</name>
    <dbReference type="NCBI Taxonomy" id="2892015"/>
    <lineage>
        <taxon>Bacteria</taxon>
        <taxon>Bacillati</taxon>
        <taxon>Bacillota</taxon>
        <taxon>Negativicutes</taxon>
        <taxon>Selenomonadales</taxon>
        <taxon>Sporomusaceae</taxon>
        <taxon>Pelosinus</taxon>
    </lineage>
</organism>
<dbReference type="RefSeq" id="WP_007960302.1">
    <property type="nucleotide sequence ID" value="NZ_JAJHJB010000001.1"/>
</dbReference>
<feature type="transmembrane region" description="Helical" evidence="7">
    <location>
        <begin position="141"/>
        <end position="159"/>
    </location>
</feature>
<dbReference type="SUPFAM" id="SSF161098">
    <property type="entry name" value="MetI-like"/>
    <property type="match status" value="1"/>
</dbReference>
<feature type="transmembrane region" description="Helical" evidence="7">
    <location>
        <begin position="69"/>
        <end position="98"/>
    </location>
</feature>
<evidence type="ECO:0000313" key="10">
    <source>
        <dbReference type="Proteomes" id="UP001165492"/>
    </source>
</evidence>
<evidence type="ECO:0000256" key="7">
    <source>
        <dbReference type="RuleBase" id="RU363032"/>
    </source>
</evidence>